<evidence type="ECO:0000313" key="2">
    <source>
        <dbReference type="EMBL" id="KAK9082369.1"/>
    </source>
</evidence>
<gene>
    <name evidence="2" type="ORF">Syun_031923</name>
</gene>
<evidence type="ECO:0000313" key="3">
    <source>
        <dbReference type="Proteomes" id="UP001420932"/>
    </source>
</evidence>
<feature type="compositionally biased region" description="Polar residues" evidence="1">
    <location>
        <begin position="1"/>
        <end position="11"/>
    </location>
</feature>
<proteinExistence type="predicted"/>
<evidence type="ECO:0000256" key="1">
    <source>
        <dbReference type="SAM" id="MobiDB-lite"/>
    </source>
</evidence>
<dbReference type="AlphaFoldDB" id="A0AAP0DWG1"/>
<reference evidence="2 3" key="1">
    <citation type="submission" date="2024-01" db="EMBL/GenBank/DDBJ databases">
        <title>Genome assemblies of Stephania.</title>
        <authorList>
            <person name="Yang L."/>
        </authorList>
    </citation>
    <scope>NUCLEOTIDE SEQUENCE [LARGE SCALE GENOMIC DNA]</scope>
    <source>
        <strain evidence="2">YNDBR</strain>
        <tissue evidence="2">Leaf</tissue>
    </source>
</reference>
<dbReference type="EMBL" id="JBBNAF010000028">
    <property type="protein sequence ID" value="KAK9082369.1"/>
    <property type="molecule type" value="Genomic_DNA"/>
</dbReference>
<name>A0AAP0DWG1_9MAGN</name>
<feature type="region of interest" description="Disordered" evidence="1">
    <location>
        <begin position="1"/>
        <end position="41"/>
    </location>
</feature>
<dbReference type="Proteomes" id="UP001420932">
    <property type="component" value="Unassembled WGS sequence"/>
</dbReference>
<sequence>MKSGTDRSPSSAAPGLPYRSSGGLPSKRRLESRPTTSRRKRLTLLISKGGRYKPVRSGLMAEWGLLYLIGKMGPSETRQDRLMTRVTQGNFHWRAKHGTMLIEYASYVRATNLGYRKGIK</sequence>
<comment type="caution">
    <text evidence="2">The sequence shown here is derived from an EMBL/GenBank/DDBJ whole genome shotgun (WGS) entry which is preliminary data.</text>
</comment>
<organism evidence="2 3">
    <name type="scientific">Stephania yunnanensis</name>
    <dbReference type="NCBI Taxonomy" id="152371"/>
    <lineage>
        <taxon>Eukaryota</taxon>
        <taxon>Viridiplantae</taxon>
        <taxon>Streptophyta</taxon>
        <taxon>Embryophyta</taxon>
        <taxon>Tracheophyta</taxon>
        <taxon>Spermatophyta</taxon>
        <taxon>Magnoliopsida</taxon>
        <taxon>Ranunculales</taxon>
        <taxon>Menispermaceae</taxon>
        <taxon>Menispermoideae</taxon>
        <taxon>Cissampelideae</taxon>
        <taxon>Stephania</taxon>
    </lineage>
</organism>
<accession>A0AAP0DWG1</accession>
<keyword evidence="3" id="KW-1185">Reference proteome</keyword>
<protein>
    <submittedName>
        <fullName evidence="2">Uncharacterized protein</fullName>
    </submittedName>
</protein>